<organism evidence="1 2">
    <name type="scientific">Catharanthus roseus</name>
    <name type="common">Madagascar periwinkle</name>
    <name type="synonym">Vinca rosea</name>
    <dbReference type="NCBI Taxonomy" id="4058"/>
    <lineage>
        <taxon>Eukaryota</taxon>
        <taxon>Viridiplantae</taxon>
        <taxon>Streptophyta</taxon>
        <taxon>Embryophyta</taxon>
        <taxon>Tracheophyta</taxon>
        <taxon>Spermatophyta</taxon>
        <taxon>Magnoliopsida</taxon>
        <taxon>eudicotyledons</taxon>
        <taxon>Gunneridae</taxon>
        <taxon>Pentapetalae</taxon>
        <taxon>asterids</taxon>
        <taxon>lamiids</taxon>
        <taxon>Gentianales</taxon>
        <taxon>Apocynaceae</taxon>
        <taxon>Rauvolfioideae</taxon>
        <taxon>Vinceae</taxon>
        <taxon>Catharanthinae</taxon>
        <taxon>Catharanthus</taxon>
    </lineage>
</organism>
<evidence type="ECO:0000313" key="2">
    <source>
        <dbReference type="Proteomes" id="UP001060085"/>
    </source>
</evidence>
<dbReference type="Proteomes" id="UP001060085">
    <property type="component" value="Linkage Group LG06"/>
</dbReference>
<gene>
    <name evidence="1" type="ORF">M9H77_26206</name>
</gene>
<dbReference type="EMBL" id="CM044706">
    <property type="protein sequence ID" value="KAI5657413.1"/>
    <property type="molecule type" value="Genomic_DNA"/>
</dbReference>
<protein>
    <submittedName>
        <fullName evidence="1">Uncharacterized protein</fullName>
    </submittedName>
</protein>
<name>A0ACC0AD97_CATRO</name>
<sequence length="547" mass="61325">MMKLQTYAALSLMATLAVVYHAFNSRGQFYPAMVYLSTSKISLVLLLNMGLVIMCIMWQLTKKIFLGSLREAEVERLNEQSWREVMEILFAITIFRQDFSVTFLAMVTALLLIKALHWLAQKRVEYIETTPTVPILSHVRIVSFLGFLLLIDSLFLYNSVKYLIQTKQASVSLFFSFEYMILVTTTVSTFIKYVFYVSDMLMEGQWERKAVYTFYLELIRDLLHLSMYLCFFLVIFVNYGVPLHLIRELYETFRNFKIRVADYIRYRKITSNMNDRFPDATPEELNSSDVTCIICREEMTTAKKLLCGHLFHVHCLRSWLERQHTCPTCRALVVPPENGTTSVGSQAAGQGQGPSNTGTSSNGASGDGLANGNINHHQARVQAAAAAAAVYGKSFVYPSANMAMWSPGYPQTYRPVGSTSVNSGGEQGSSGQSQLHQFGNMTFQLPQLGQIPPFAYMPFQVAGANFPSGERLGNNSITPESQVEAEKKFLENQIQALQSQLELLQKLYTQRNVETEVASDSKGKAVSSSSASISDCSQSEKTEDSSS</sequence>
<keyword evidence="2" id="KW-1185">Reference proteome</keyword>
<accession>A0ACC0AD97</accession>
<reference evidence="2" key="1">
    <citation type="journal article" date="2023" name="Nat. Plants">
        <title>Single-cell RNA sequencing provides a high-resolution roadmap for understanding the multicellular compartmentation of specialized metabolism.</title>
        <authorList>
            <person name="Sun S."/>
            <person name="Shen X."/>
            <person name="Li Y."/>
            <person name="Li Y."/>
            <person name="Wang S."/>
            <person name="Li R."/>
            <person name="Zhang H."/>
            <person name="Shen G."/>
            <person name="Guo B."/>
            <person name="Wei J."/>
            <person name="Xu J."/>
            <person name="St-Pierre B."/>
            <person name="Chen S."/>
            <person name="Sun C."/>
        </authorList>
    </citation>
    <scope>NUCLEOTIDE SEQUENCE [LARGE SCALE GENOMIC DNA]</scope>
</reference>
<proteinExistence type="predicted"/>
<comment type="caution">
    <text evidence="1">The sequence shown here is derived from an EMBL/GenBank/DDBJ whole genome shotgun (WGS) entry which is preliminary data.</text>
</comment>
<evidence type="ECO:0000313" key="1">
    <source>
        <dbReference type="EMBL" id="KAI5657413.1"/>
    </source>
</evidence>